<organism evidence="3 4">
    <name type="scientific">Bacillus salacetis</name>
    <dbReference type="NCBI Taxonomy" id="2315464"/>
    <lineage>
        <taxon>Bacteria</taxon>
        <taxon>Bacillati</taxon>
        <taxon>Bacillota</taxon>
        <taxon>Bacilli</taxon>
        <taxon>Bacillales</taxon>
        <taxon>Bacillaceae</taxon>
        <taxon>Bacillus</taxon>
    </lineage>
</organism>
<proteinExistence type="predicted"/>
<keyword evidence="4" id="KW-1185">Reference proteome</keyword>
<feature type="domain" description="GK1464-like" evidence="2">
    <location>
        <begin position="3"/>
        <end position="100"/>
    </location>
</feature>
<dbReference type="Pfam" id="PF18681">
    <property type="entry name" value="DUF5634"/>
    <property type="match status" value="1"/>
</dbReference>
<comment type="caution">
    <text evidence="3">The sequence shown here is derived from an EMBL/GenBank/DDBJ whole genome shotgun (WGS) entry which is preliminary data.</text>
</comment>
<dbReference type="Gene3D" id="3.30.70.1480">
    <property type="entry name" value="GK1464-like"/>
    <property type="match status" value="1"/>
</dbReference>
<dbReference type="AlphaFoldDB" id="A0A3A1QSK1"/>
<accession>A0A3A1QSK1</accession>
<dbReference type="InterPro" id="IPR028990">
    <property type="entry name" value="GK1464-like"/>
</dbReference>
<protein>
    <recommendedName>
        <fullName evidence="2">GK1464-like domain-containing protein</fullName>
    </recommendedName>
</protein>
<dbReference type="EMBL" id="QXIR01000046">
    <property type="protein sequence ID" value="RIW28233.1"/>
    <property type="molecule type" value="Genomic_DNA"/>
</dbReference>
<name>A0A3A1QSK1_9BACI</name>
<evidence type="ECO:0000259" key="2">
    <source>
        <dbReference type="Pfam" id="PF18681"/>
    </source>
</evidence>
<gene>
    <name evidence="3" type="ORF">D3H55_21960</name>
</gene>
<evidence type="ECO:0000313" key="4">
    <source>
        <dbReference type="Proteomes" id="UP000265801"/>
    </source>
</evidence>
<dbReference type="OrthoDB" id="2968163at2"/>
<feature type="region of interest" description="Disordered" evidence="1">
    <location>
        <begin position="64"/>
        <end position="100"/>
    </location>
</feature>
<evidence type="ECO:0000256" key="1">
    <source>
        <dbReference type="SAM" id="MobiDB-lite"/>
    </source>
</evidence>
<dbReference type="Proteomes" id="UP000265801">
    <property type="component" value="Unassembled WGS sequence"/>
</dbReference>
<reference evidence="3 4" key="1">
    <citation type="submission" date="2018-09" db="EMBL/GenBank/DDBJ databases">
        <title>Bacillus saliacetes sp. nov., isolated from Thai shrimp paste (Ka-pi).</title>
        <authorList>
            <person name="Daroonpunt R."/>
            <person name="Tanasupawat S."/>
            <person name="Yiamsombut S."/>
        </authorList>
    </citation>
    <scope>NUCLEOTIDE SEQUENCE [LARGE SCALE GENOMIC DNA]</scope>
    <source>
        <strain evidence="3 4">SKP7-4</strain>
    </source>
</reference>
<dbReference type="SUPFAM" id="SSF143579">
    <property type="entry name" value="GK1464-like"/>
    <property type="match status" value="1"/>
</dbReference>
<dbReference type="RefSeq" id="WP_119549460.1">
    <property type="nucleotide sequence ID" value="NZ_QXIR01000046.1"/>
</dbReference>
<sequence length="100" mass="11380">MAFLSREQLINDLQTAFPSLMDDYKLENIGIFEEEGQKDQYYLGYTARKDGKAYMIHLPYKKDHDGGLEPSSSQWTIESDDPGTIDTSGYESLESAFRGI</sequence>
<evidence type="ECO:0000313" key="3">
    <source>
        <dbReference type="EMBL" id="RIW28233.1"/>
    </source>
</evidence>
<dbReference type="InterPro" id="IPR040915">
    <property type="entry name" value="GK1464-like_dom"/>
</dbReference>